<name>A0A2M7PP31_9BACT</name>
<gene>
    <name evidence="2" type="ORF">COZ07_05880</name>
</gene>
<feature type="transmembrane region" description="Helical" evidence="1">
    <location>
        <begin position="56"/>
        <end position="77"/>
    </location>
</feature>
<keyword evidence="1" id="KW-0472">Membrane</keyword>
<protein>
    <submittedName>
        <fullName evidence="2">Uncharacterized protein</fullName>
    </submittedName>
</protein>
<keyword evidence="1" id="KW-0812">Transmembrane</keyword>
<proteinExistence type="predicted"/>
<accession>A0A2M7PP31</accession>
<evidence type="ECO:0000256" key="1">
    <source>
        <dbReference type="SAM" id="Phobius"/>
    </source>
</evidence>
<organism evidence="2 3">
    <name type="scientific">Candidatus Infernicultor aquiphilus</name>
    <dbReference type="NCBI Taxonomy" id="1805029"/>
    <lineage>
        <taxon>Bacteria</taxon>
        <taxon>Pseudomonadati</taxon>
        <taxon>Atribacterota</taxon>
        <taxon>Candidatus Phoenicimicrobiia</taxon>
        <taxon>Candidatus Pheonicimicrobiales</taxon>
        <taxon>Candidatus Phoenicimicrobiaceae</taxon>
        <taxon>Candidatus Infernicultor</taxon>
    </lineage>
</organism>
<reference evidence="2 3" key="1">
    <citation type="submission" date="2017-09" db="EMBL/GenBank/DDBJ databases">
        <title>Depth-based differentiation of microbial function through sediment-hosted aquifers and enrichment of novel symbionts in the deep terrestrial subsurface.</title>
        <authorList>
            <person name="Probst A.J."/>
            <person name="Ladd B."/>
            <person name="Jarett J.K."/>
            <person name="Geller-Mcgrath D.E."/>
            <person name="Sieber C.M."/>
            <person name="Emerson J.B."/>
            <person name="Anantharaman K."/>
            <person name="Thomas B.C."/>
            <person name="Malmstrom R."/>
            <person name="Stieglmeier M."/>
            <person name="Klingl A."/>
            <person name="Woyke T."/>
            <person name="Ryan C.M."/>
            <person name="Banfield J.F."/>
        </authorList>
    </citation>
    <scope>NUCLEOTIDE SEQUENCE [LARGE SCALE GENOMIC DNA]</scope>
    <source>
        <strain evidence="2">CG_4_10_14_3_um_filter_34_13</strain>
    </source>
</reference>
<dbReference type="RefSeq" id="WP_406607666.1">
    <property type="nucleotide sequence ID" value="NZ_PFKO01000227.1"/>
</dbReference>
<evidence type="ECO:0000313" key="2">
    <source>
        <dbReference type="EMBL" id="PIY32383.1"/>
    </source>
</evidence>
<sequence>MGIILGLAAMLATLVEVLKRVEYAPVNNPQRWVFSIACVLVIGYTLISGQLVLQNALIIATVIGSITVSATGIYEWIIKKFWI</sequence>
<comment type="caution">
    <text evidence="2">The sequence shown here is derived from an EMBL/GenBank/DDBJ whole genome shotgun (WGS) entry which is preliminary data.</text>
</comment>
<dbReference type="EMBL" id="PFKO01000227">
    <property type="protein sequence ID" value="PIY32383.1"/>
    <property type="molecule type" value="Genomic_DNA"/>
</dbReference>
<keyword evidence="1" id="KW-1133">Transmembrane helix</keyword>
<evidence type="ECO:0000313" key="3">
    <source>
        <dbReference type="Proteomes" id="UP000230646"/>
    </source>
</evidence>
<dbReference type="AlphaFoldDB" id="A0A2M7PP31"/>
<dbReference type="Proteomes" id="UP000230646">
    <property type="component" value="Unassembled WGS sequence"/>
</dbReference>
<feature type="transmembrane region" description="Helical" evidence="1">
    <location>
        <begin position="30"/>
        <end position="49"/>
    </location>
</feature>